<dbReference type="AlphaFoldDB" id="A1ZZ32"/>
<name>A1ZZ32_MICM2</name>
<accession>A1ZZ32</accession>
<evidence type="ECO:0000313" key="2">
    <source>
        <dbReference type="Proteomes" id="UP000004095"/>
    </source>
</evidence>
<keyword evidence="2" id="KW-1185">Reference proteome</keyword>
<gene>
    <name evidence="1" type="ORF">M23134_02720</name>
</gene>
<evidence type="ECO:0000313" key="1">
    <source>
        <dbReference type="EMBL" id="EAY24354.1"/>
    </source>
</evidence>
<proteinExistence type="predicted"/>
<reference evidence="1 2" key="1">
    <citation type="submission" date="2007-01" db="EMBL/GenBank/DDBJ databases">
        <authorList>
            <person name="Haygood M."/>
            <person name="Podell S."/>
            <person name="Anderson C."/>
            <person name="Hopkinson B."/>
            <person name="Roe K."/>
            <person name="Barbeau K."/>
            <person name="Gaasterland T."/>
            <person name="Ferriera S."/>
            <person name="Johnson J."/>
            <person name="Kravitz S."/>
            <person name="Beeson K."/>
            <person name="Sutton G."/>
            <person name="Rogers Y.-H."/>
            <person name="Friedman R."/>
            <person name="Frazier M."/>
            <person name="Venter J.C."/>
        </authorList>
    </citation>
    <scope>NUCLEOTIDE SEQUENCE [LARGE SCALE GENOMIC DNA]</scope>
    <source>
        <strain evidence="1 2">ATCC 23134</strain>
    </source>
</reference>
<dbReference type="Proteomes" id="UP000004095">
    <property type="component" value="Unassembled WGS sequence"/>
</dbReference>
<protein>
    <submittedName>
        <fullName evidence="1">Uncharacterized protein</fullName>
    </submittedName>
</protein>
<comment type="caution">
    <text evidence="1">The sequence shown here is derived from an EMBL/GenBank/DDBJ whole genome shotgun (WGS) entry which is preliminary data.</text>
</comment>
<dbReference type="EMBL" id="AAWS01000072">
    <property type="protein sequence ID" value="EAY24354.1"/>
    <property type="molecule type" value="Genomic_DNA"/>
</dbReference>
<sequence length="39" mass="4571">MVSWGKIQSYRKKWVIESNGLKEGRKVCGKKQGTKYNRV</sequence>
<organism evidence="1 2">
    <name type="scientific">Microscilla marina ATCC 23134</name>
    <dbReference type="NCBI Taxonomy" id="313606"/>
    <lineage>
        <taxon>Bacteria</taxon>
        <taxon>Pseudomonadati</taxon>
        <taxon>Bacteroidota</taxon>
        <taxon>Cytophagia</taxon>
        <taxon>Cytophagales</taxon>
        <taxon>Microscillaceae</taxon>
        <taxon>Microscilla</taxon>
    </lineage>
</organism>